<reference evidence="2" key="1">
    <citation type="journal article" date="2023" name="Proc. Natl. Acad. Sci. U.S.A.">
        <title>Genomic and structural basis for evolution of tropane alkaloid biosynthesis.</title>
        <authorList>
            <person name="Wanga Y.-J."/>
            <person name="Taina T."/>
            <person name="Yua J.-Y."/>
            <person name="Lia J."/>
            <person name="Xua B."/>
            <person name="Chenc J."/>
            <person name="D'Auriad J.C."/>
            <person name="Huanga J.-P."/>
            <person name="Huanga S.-X."/>
        </authorList>
    </citation>
    <scope>NUCLEOTIDE SEQUENCE [LARGE SCALE GENOMIC DNA]</scope>
    <source>
        <strain evidence="2">cv. KIB-2019</strain>
    </source>
</reference>
<sequence length="359" mass="41437">MDLNFTDKKQDRDLDRLITDDELDKLYQAFNDYKKERFMDDVDPKDFMDKYLAENYDAHSTIMQISRDFEEFEKTDLSPATKTSIEFNNNIDELGENVHEFERMIEEMDSTTCQCTNNNAHPSYSSFGCYSNLVCYDVDGGGGRQLISGSSNYESSTIMQISKDFEAFESAMDFNNNIDQLGEDVDETERMIEEMASGTPQYTSSNAHPSYNPFGSYSNVTNVVCYEGHGGGGGRLVNDTTNNFSGPIIRYFYCGPTKNVVKLANNYRRKRQKRKYRGVVMSDQVRLLKMAKQKIKNREVAARTHEMRMAREAYLESQHAELLKQNNYLKKVNTFLEDHKRVYMPPESLTRSISEPMLI</sequence>
<accession>A0A9Q1RQE1</accession>
<dbReference type="Proteomes" id="UP001152561">
    <property type="component" value="Unassembled WGS sequence"/>
</dbReference>
<comment type="caution">
    <text evidence="1">The sequence shown here is derived from an EMBL/GenBank/DDBJ whole genome shotgun (WGS) entry which is preliminary data.</text>
</comment>
<dbReference type="OrthoDB" id="1301871at2759"/>
<evidence type="ECO:0000313" key="2">
    <source>
        <dbReference type="Proteomes" id="UP001152561"/>
    </source>
</evidence>
<dbReference type="AlphaFoldDB" id="A0A9Q1RQE1"/>
<name>A0A9Q1RQE1_9SOLA</name>
<proteinExistence type="predicted"/>
<dbReference type="EMBL" id="JAJAGQ010000001">
    <property type="protein sequence ID" value="KAJ8572495.1"/>
    <property type="molecule type" value="Genomic_DNA"/>
</dbReference>
<organism evidence="1 2">
    <name type="scientific">Anisodus acutangulus</name>
    <dbReference type="NCBI Taxonomy" id="402998"/>
    <lineage>
        <taxon>Eukaryota</taxon>
        <taxon>Viridiplantae</taxon>
        <taxon>Streptophyta</taxon>
        <taxon>Embryophyta</taxon>
        <taxon>Tracheophyta</taxon>
        <taxon>Spermatophyta</taxon>
        <taxon>Magnoliopsida</taxon>
        <taxon>eudicotyledons</taxon>
        <taxon>Gunneridae</taxon>
        <taxon>Pentapetalae</taxon>
        <taxon>asterids</taxon>
        <taxon>lamiids</taxon>
        <taxon>Solanales</taxon>
        <taxon>Solanaceae</taxon>
        <taxon>Solanoideae</taxon>
        <taxon>Hyoscyameae</taxon>
        <taxon>Anisodus</taxon>
    </lineage>
</organism>
<protein>
    <recommendedName>
        <fullName evidence="3">BZIP domain-containing protein</fullName>
    </recommendedName>
</protein>
<evidence type="ECO:0008006" key="3">
    <source>
        <dbReference type="Google" id="ProtNLM"/>
    </source>
</evidence>
<keyword evidence="2" id="KW-1185">Reference proteome</keyword>
<evidence type="ECO:0000313" key="1">
    <source>
        <dbReference type="EMBL" id="KAJ8572495.1"/>
    </source>
</evidence>
<gene>
    <name evidence="1" type="ORF">K7X08_009006</name>
</gene>